<dbReference type="AlphaFoldDB" id="A0A5E4DBT9"/>
<dbReference type="GO" id="GO:0007229">
    <property type="term" value="P:integrin-mediated signaling pathway"/>
    <property type="evidence" value="ECO:0007669"/>
    <property type="project" value="InterPro"/>
</dbReference>
<keyword evidence="2" id="KW-1185">Reference proteome</keyword>
<evidence type="ECO:0000313" key="1">
    <source>
        <dbReference type="EMBL" id="VTJ91727.1"/>
    </source>
</evidence>
<dbReference type="GO" id="GO:0005925">
    <property type="term" value="C:focal adhesion"/>
    <property type="evidence" value="ECO:0007669"/>
    <property type="project" value="TreeGrafter"/>
</dbReference>
<organism evidence="1 2">
    <name type="scientific">Marmota monax</name>
    <name type="common">Woodchuck</name>
    <dbReference type="NCBI Taxonomy" id="9995"/>
    <lineage>
        <taxon>Eukaryota</taxon>
        <taxon>Metazoa</taxon>
        <taxon>Chordata</taxon>
        <taxon>Craniata</taxon>
        <taxon>Vertebrata</taxon>
        <taxon>Euteleostomi</taxon>
        <taxon>Mammalia</taxon>
        <taxon>Eutheria</taxon>
        <taxon>Euarchontoglires</taxon>
        <taxon>Glires</taxon>
        <taxon>Rodentia</taxon>
        <taxon>Sciuromorpha</taxon>
        <taxon>Sciuridae</taxon>
        <taxon>Xerinae</taxon>
        <taxon>Marmotini</taxon>
        <taxon>Marmota</taxon>
    </lineage>
</organism>
<comment type="caution">
    <text evidence="1">The sequence shown here is derived from an EMBL/GenBank/DDBJ whole genome shotgun (WGS) entry which is preliminary data.</text>
</comment>
<proteinExistence type="predicted"/>
<gene>
    <name evidence="1" type="ORF">MONAX_5E044377</name>
</gene>
<accession>A0A5E4DBT9</accession>
<dbReference type="PANTHER" id="PTHR16160">
    <property type="entry name" value="FERMITIN 2-RELATED"/>
    <property type="match status" value="1"/>
</dbReference>
<evidence type="ECO:0000313" key="2">
    <source>
        <dbReference type="Proteomes" id="UP000335636"/>
    </source>
</evidence>
<protein>
    <submittedName>
        <fullName evidence="1">Uncharacterized protein</fullName>
    </submittedName>
</protein>
<dbReference type="InterPro" id="IPR037843">
    <property type="entry name" value="Kindlin/fermitin"/>
</dbReference>
<dbReference type="EMBL" id="CABDUW010010666">
    <property type="protein sequence ID" value="VTJ91727.1"/>
    <property type="molecule type" value="Genomic_DNA"/>
</dbReference>
<name>A0A5E4DBT9_MARMO</name>
<reference evidence="1" key="1">
    <citation type="submission" date="2019-04" db="EMBL/GenBank/DDBJ databases">
        <authorList>
            <person name="Alioto T."/>
            <person name="Alioto T."/>
        </authorList>
    </citation>
    <scope>NUCLEOTIDE SEQUENCE [LARGE SCALE GENOMIC DNA]</scope>
</reference>
<sequence length="52" mass="5646">MLIFAALQYHISKLSMSAEVQDFTNESEVDEVEAALSNLEVTLEGGKADSTL</sequence>
<dbReference type="PANTHER" id="PTHR16160:SF12">
    <property type="entry name" value="FERMITIN FAMILY HOMOLOG 1"/>
    <property type="match status" value="1"/>
</dbReference>
<dbReference type="GO" id="GO:0005178">
    <property type="term" value="F:integrin binding"/>
    <property type="evidence" value="ECO:0007669"/>
    <property type="project" value="TreeGrafter"/>
</dbReference>
<dbReference type="GO" id="GO:0007160">
    <property type="term" value="P:cell-matrix adhesion"/>
    <property type="evidence" value="ECO:0007669"/>
    <property type="project" value="TreeGrafter"/>
</dbReference>
<dbReference type="Proteomes" id="UP000335636">
    <property type="component" value="Unassembled WGS sequence"/>
</dbReference>
<feature type="non-terminal residue" evidence="1">
    <location>
        <position position="52"/>
    </location>
</feature>